<organism evidence="1 2">
    <name type="scientific">Phytophthora cactorum</name>
    <dbReference type="NCBI Taxonomy" id="29920"/>
    <lineage>
        <taxon>Eukaryota</taxon>
        <taxon>Sar</taxon>
        <taxon>Stramenopiles</taxon>
        <taxon>Oomycota</taxon>
        <taxon>Peronosporomycetes</taxon>
        <taxon>Peronosporales</taxon>
        <taxon>Peronosporaceae</taxon>
        <taxon>Phytophthora</taxon>
    </lineage>
</organism>
<dbReference type="Proteomes" id="UP000736787">
    <property type="component" value="Unassembled WGS sequence"/>
</dbReference>
<dbReference type="EMBL" id="RCMK01001061">
    <property type="protein sequence ID" value="KAG2903165.1"/>
    <property type="molecule type" value="Genomic_DNA"/>
</dbReference>
<comment type="caution">
    <text evidence="1">The sequence shown here is derived from an EMBL/GenBank/DDBJ whole genome shotgun (WGS) entry which is preliminary data.</text>
</comment>
<gene>
    <name evidence="1" type="ORF">PC117_g21307</name>
</gene>
<dbReference type="VEuPathDB" id="FungiDB:PC110_g10871"/>
<evidence type="ECO:0000313" key="1">
    <source>
        <dbReference type="EMBL" id="KAG2903165.1"/>
    </source>
</evidence>
<accession>A0A8T1BMX3</accession>
<protein>
    <submittedName>
        <fullName evidence="1">Uncharacterized protein</fullName>
    </submittedName>
</protein>
<sequence length="238" mass="26937">MMEPELISVELTFTSNQVHREVQQETPGRPISLIGIFTERYGDDAVVKALVSAEKNVDSSPEVAKQLRAEQLSAWLDSDKSVDDVFKQLKIADEYEGPTRLDLPKLKLLDDYVAKFNRERDGHETFLDTLKRGFGGESKFVSLLARAKDDARTVNKAKELERGLLEQWEQEKLGPARVMKRLLQLDNDADQALSSSRLETFDKYITQFNKNDPDSEVTLVGMLTSKYGEIDVAVAKRV</sequence>
<dbReference type="AlphaFoldDB" id="A0A8T1BMX3"/>
<reference evidence="1" key="1">
    <citation type="submission" date="2018-10" db="EMBL/GenBank/DDBJ databases">
        <title>Effector identification in a new, highly contiguous assembly of the strawberry crown rot pathogen Phytophthora cactorum.</title>
        <authorList>
            <person name="Armitage A.D."/>
            <person name="Nellist C.F."/>
            <person name="Bates H."/>
            <person name="Vickerstaff R.J."/>
            <person name="Harrison R.J."/>
        </authorList>
    </citation>
    <scope>NUCLEOTIDE SEQUENCE</scope>
    <source>
        <strain evidence="1">4040</strain>
    </source>
</reference>
<evidence type="ECO:0000313" key="2">
    <source>
        <dbReference type="Proteomes" id="UP000736787"/>
    </source>
</evidence>
<proteinExistence type="predicted"/>
<name>A0A8T1BMX3_9STRA</name>